<name>A0AC34QNG2_9BILA</name>
<proteinExistence type="predicted"/>
<organism evidence="1 2">
    <name type="scientific">Panagrolaimus sp. JU765</name>
    <dbReference type="NCBI Taxonomy" id="591449"/>
    <lineage>
        <taxon>Eukaryota</taxon>
        <taxon>Metazoa</taxon>
        <taxon>Ecdysozoa</taxon>
        <taxon>Nematoda</taxon>
        <taxon>Chromadorea</taxon>
        <taxon>Rhabditida</taxon>
        <taxon>Tylenchina</taxon>
        <taxon>Panagrolaimomorpha</taxon>
        <taxon>Panagrolaimoidea</taxon>
        <taxon>Panagrolaimidae</taxon>
        <taxon>Panagrolaimus</taxon>
    </lineage>
</organism>
<dbReference type="Proteomes" id="UP000887576">
    <property type="component" value="Unplaced"/>
</dbReference>
<evidence type="ECO:0000313" key="2">
    <source>
        <dbReference type="WBParaSite" id="JU765_v2.g180.t1"/>
    </source>
</evidence>
<accession>A0AC34QNG2</accession>
<dbReference type="WBParaSite" id="JU765_v2.g180.t1">
    <property type="protein sequence ID" value="JU765_v2.g180.t1"/>
    <property type="gene ID" value="JU765_v2.g180"/>
</dbReference>
<sequence length="368" mass="39441">MYTLSINDVSTCMVQVRITGGVQIFPGYISVPSSAPQVGSHLDNTTAIPTAGTNVLALHVNSDVVGVQYARLWPTYSAMGEIQYVQLYPRYGCSYEWYSDPFVCDEAGYFITVFGFGSRGAPFARHFYTRCNGYNGTTVAPPTGPTTPIPTGPPVTTVPGQTTTPSKYYPVTADVVFLIDNSQSFTQAQFTDTANFILNALQPFNIGATNNLHVALLTILGDYDQFAYTVANLNGIYDYNGLRNALNNAFQPDGPTSGTGNSALEQALKLVMGPDFKNAGYRPSINNHLIVYITAITSPNPPSIAQAQVILNSGDYKIVAISYQGNGGNTAALTSLTGNVGCVLQSSTQADYTGAFAQSFTDKIFNAY</sequence>
<evidence type="ECO:0000313" key="1">
    <source>
        <dbReference type="Proteomes" id="UP000887576"/>
    </source>
</evidence>
<protein>
    <submittedName>
        <fullName evidence="2">VWFA domain-containing protein</fullName>
    </submittedName>
</protein>
<reference evidence="2" key="1">
    <citation type="submission" date="2022-11" db="UniProtKB">
        <authorList>
            <consortium name="WormBaseParasite"/>
        </authorList>
    </citation>
    <scope>IDENTIFICATION</scope>
</reference>